<comment type="caution">
    <text evidence="2">The sequence shown here is derived from an EMBL/GenBank/DDBJ whole genome shotgun (WGS) entry which is preliminary data.</text>
</comment>
<protein>
    <recommendedName>
        <fullName evidence="1">Helicase HerA central domain-containing protein</fullName>
    </recommendedName>
</protein>
<sequence>MYIIGKTGTGKSTLLESMIVSDIEEGEGLAVLDPHGDSFEKLLNYIPEERLEDVVIFDPSDLQFPVAMNMLELFDPDQIGLVASGLVDVFRRRFEFSWGPRLEHILRNCLLTLLHIPHSTLLGVTRLLTDRAYRKYITHLLPDPVLKDFWEVEFEGMADSKSLVAEAISPIQNRLGQFLSTPTIRNIVGQPRSTIKLDEIINTRKILLVNLSKGKIGEDNSAILGGMLISRLQFAAMTRVSLPPEERKDFFVYVDEFQNFATSAFASILSEARKYRLNLILAHQYLAQVPEEVRTAIFGNVGSIISFSVGQADASILAKEFAPTFDESDLIGLEKYHIYLKLMIDLSQSRPFSARTLPFDVVETGLREKVIASSRSKYAADRSEVESRIVRWSRKQFVPGMDDKVVEKLRKELETKAAAAKKPAAEFPGEQNP</sequence>
<dbReference type="PANTHER" id="PTHR42957:SF1">
    <property type="entry name" value="HELICASE MJ1565-RELATED"/>
    <property type="match status" value="1"/>
</dbReference>
<proteinExistence type="predicted"/>
<dbReference type="SUPFAM" id="SSF52540">
    <property type="entry name" value="P-loop containing nucleoside triphosphate hydrolases"/>
    <property type="match status" value="1"/>
</dbReference>
<evidence type="ECO:0000313" key="3">
    <source>
        <dbReference type="Proteomes" id="UP000192520"/>
    </source>
</evidence>
<dbReference type="Pfam" id="PF01935">
    <property type="entry name" value="DUF87"/>
    <property type="match status" value="1"/>
</dbReference>
<reference evidence="3" key="1">
    <citation type="submission" date="2017-03" db="EMBL/GenBank/DDBJ databases">
        <title>Novel pathways for hydrocarbon cycling and metabolic interdependencies in hydrothermal sediment communities.</title>
        <authorList>
            <person name="Dombrowski N."/>
            <person name="Seitz K."/>
            <person name="Teske A."/>
            <person name="Baker B."/>
        </authorList>
    </citation>
    <scope>NUCLEOTIDE SEQUENCE [LARGE SCALE GENOMIC DNA]</scope>
</reference>
<name>A0A1W9NXB9_UNCC3</name>
<dbReference type="EMBL" id="MZGJ01000021">
    <property type="protein sequence ID" value="OQX50758.1"/>
    <property type="molecule type" value="Genomic_DNA"/>
</dbReference>
<dbReference type="InterPro" id="IPR008571">
    <property type="entry name" value="HerA-like"/>
</dbReference>
<accession>A0A1W9NXB9</accession>
<dbReference type="PANTHER" id="PTHR42957">
    <property type="entry name" value="HELICASE MJ1565-RELATED"/>
    <property type="match status" value="1"/>
</dbReference>
<dbReference type="InterPro" id="IPR002789">
    <property type="entry name" value="HerA_central"/>
</dbReference>
<dbReference type="AlphaFoldDB" id="A0A1W9NXB9"/>
<gene>
    <name evidence="2" type="ORF">B5M47_03280</name>
</gene>
<feature type="domain" description="Helicase HerA central" evidence="1">
    <location>
        <begin position="3"/>
        <end position="74"/>
    </location>
</feature>
<dbReference type="STRING" id="1968527.B5M47_03280"/>
<evidence type="ECO:0000313" key="2">
    <source>
        <dbReference type="EMBL" id="OQX50758.1"/>
    </source>
</evidence>
<dbReference type="InterPro" id="IPR027417">
    <property type="entry name" value="P-loop_NTPase"/>
</dbReference>
<dbReference type="Proteomes" id="UP000192520">
    <property type="component" value="Unassembled WGS sequence"/>
</dbReference>
<evidence type="ECO:0000259" key="1">
    <source>
        <dbReference type="Pfam" id="PF01935"/>
    </source>
</evidence>
<organism evidence="2 3">
    <name type="scientific">candidate division CPR3 bacterium 4484_211</name>
    <dbReference type="NCBI Taxonomy" id="1968527"/>
    <lineage>
        <taxon>Bacteria</taxon>
        <taxon>Bacteria division CPR3</taxon>
    </lineage>
</organism>
<dbReference type="Gene3D" id="3.40.50.300">
    <property type="entry name" value="P-loop containing nucleotide triphosphate hydrolases"/>
    <property type="match status" value="2"/>
</dbReference>